<dbReference type="Proteomes" id="UP001442841">
    <property type="component" value="Chromosome"/>
</dbReference>
<dbReference type="CDD" id="cd03467">
    <property type="entry name" value="Rieske"/>
    <property type="match status" value="1"/>
</dbReference>
<evidence type="ECO:0000313" key="6">
    <source>
        <dbReference type="EMBL" id="XAN08249.1"/>
    </source>
</evidence>
<keyword evidence="4" id="KW-0411">Iron-sulfur</keyword>
<dbReference type="RefSeq" id="WP_425309704.1">
    <property type="nucleotide sequence ID" value="NZ_CP154795.1"/>
</dbReference>
<evidence type="ECO:0000256" key="3">
    <source>
        <dbReference type="ARBA" id="ARBA00023004"/>
    </source>
</evidence>
<keyword evidence="3" id="KW-0408">Iron</keyword>
<feature type="domain" description="Rieske" evidence="5">
    <location>
        <begin position="54"/>
        <end position="145"/>
    </location>
</feature>
<dbReference type="Gene3D" id="2.102.10.10">
    <property type="entry name" value="Rieske [2Fe-2S] iron-sulphur domain"/>
    <property type="match status" value="1"/>
</dbReference>
<dbReference type="SUPFAM" id="SSF50022">
    <property type="entry name" value="ISP domain"/>
    <property type="match status" value="1"/>
</dbReference>
<evidence type="ECO:0000256" key="1">
    <source>
        <dbReference type="ARBA" id="ARBA00022714"/>
    </source>
</evidence>
<organism evidence="6 7">
    <name type="scientific">Ammonicoccus fulvus</name>
    <dbReference type="NCBI Taxonomy" id="3138240"/>
    <lineage>
        <taxon>Bacteria</taxon>
        <taxon>Bacillati</taxon>
        <taxon>Actinomycetota</taxon>
        <taxon>Actinomycetes</taxon>
        <taxon>Propionibacteriales</taxon>
        <taxon>Propionibacteriaceae</taxon>
        <taxon>Ammonicoccus</taxon>
    </lineage>
</organism>
<reference evidence="6 7" key="1">
    <citation type="submission" date="2024-04" db="EMBL/GenBank/DDBJ databases">
        <title>Isolation of an actinomycete strain from pig manure.</title>
        <authorList>
            <person name="Gong T."/>
            <person name="Yu Z."/>
            <person name="An M."/>
            <person name="Wei C."/>
            <person name="Yang W."/>
            <person name="Liu L."/>
        </authorList>
    </citation>
    <scope>NUCLEOTIDE SEQUENCE [LARGE SCALE GENOMIC DNA]</scope>
    <source>
        <strain evidence="6 7">ZF39</strain>
    </source>
</reference>
<evidence type="ECO:0000256" key="2">
    <source>
        <dbReference type="ARBA" id="ARBA00022723"/>
    </source>
</evidence>
<keyword evidence="7" id="KW-1185">Reference proteome</keyword>
<evidence type="ECO:0000256" key="4">
    <source>
        <dbReference type="ARBA" id="ARBA00023014"/>
    </source>
</evidence>
<protein>
    <submittedName>
        <fullName evidence="6">Rieske (2Fe-2S) protein</fullName>
    </submittedName>
</protein>
<dbReference type="PROSITE" id="PS51296">
    <property type="entry name" value="RIESKE"/>
    <property type="match status" value="1"/>
</dbReference>
<gene>
    <name evidence="6" type="ORF">AADG42_13380</name>
</gene>
<proteinExistence type="predicted"/>
<dbReference type="InterPro" id="IPR017941">
    <property type="entry name" value="Rieske_2Fe-2S"/>
</dbReference>
<evidence type="ECO:0000259" key="5">
    <source>
        <dbReference type="PROSITE" id="PS51296"/>
    </source>
</evidence>
<evidence type="ECO:0000313" key="7">
    <source>
        <dbReference type="Proteomes" id="UP001442841"/>
    </source>
</evidence>
<dbReference type="InterPro" id="IPR036922">
    <property type="entry name" value="Rieske_2Fe-2S_sf"/>
</dbReference>
<accession>A0ABZ3FQB5</accession>
<name>A0ABZ3FQB5_9ACTN</name>
<keyword evidence="2" id="KW-0479">Metal-binding</keyword>
<dbReference type="EMBL" id="CP154795">
    <property type="protein sequence ID" value="XAN08249.1"/>
    <property type="molecule type" value="Genomic_DNA"/>
</dbReference>
<keyword evidence="1" id="KW-0001">2Fe-2S</keyword>
<sequence length="146" mass="14848">MSEIRSVPEAQTGPTRRQVLQAGTGIVVGLGATTALTACGGGSGSDGPTPSGEPVTVAKADIPVGGALLLDTKYAVTQPNAGEFKAFSKTCPHQGCEVSQIHEKSLVCACHTSLFSINDGSRESGPARTGLREVAVREDGDNLLVG</sequence>
<dbReference type="Pfam" id="PF00355">
    <property type="entry name" value="Rieske"/>
    <property type="match status" value="1"/>
</dbReference>